<evidence type="ECO:0000313" key="4">
    <source>
        <dbReference type="Ensembl" id="ENSEBUP00000015680.1"/>
    </source>
</evidence>
<evidence type="ECO:0000256" key="3">
    <source>
        <dbReference type="SAM" id="MobiDB-lite"/>
    </source>
</evidence>
<dbReference type="PANTHER" id="PTHR46014:SF1">
    <property type="entry name" value="TETRATRICOPEPTIDE REPEAT PROTEIN 1"/>
    <property type="match status" value="1"/>
</dbReference>
<dbReference type="AlphaFoldDB" id="A0A8C4QJ24"/>
<reference evidence="4" key="2">
    <citation type="submission" date="2025-09" db="UniProtKB">
        <authorList>
            <consortium name="Ensembl"/>
        </authorList>
    </citation>
    <scope>IDENTIFICATION</scope>
</reference>
<evidence type="ECO:0000256" key="2">
    <source>
        <dbReference type="SAM" id="Coils"/>
    </source>
</evidence>
<name>A0A8C4QJ24_EPTBU</name>
<keyword evidence="1" id="KW-0802">TPR repeat</keyword>
<keyword evidence="2" id="KW-0175">Coiled coil</keyword>
<dbReference type="SUPFAM" id="SSF48452">
    <property type="entry name" value="TPR-like"/>
    <property type="match status" value="1"/>
</dbReference>
<accession>A0A8C4QJ24</accession>
<feature type="region of interest" description="Disordered" evidence="3">
    <location>
        <begin position="60"/>
        <end position="100"/>
    </location>
</feature>
<dbReference type="SMART" id="SM00028">
    <property type="entry name" value="TPR"/>
    <property type="match status" value="1"/>
</dbReference>
<keyword evidence="5" id="KW-1185">Reference proteome</keyword>
<sequence>MEKRDQASDAFTTEDVKHKCAASDEEFYDCLGDNSSPVEADSDKPDDVCGLSEKIKDVHVLDTRTDENMRGESQDDEHEPLSDAKIEEQEEEEKRRVEDALTDEEKEVRLAFSEAVRLYSKALSVCPLFASTERAILFANRAAALSRLVSLAFLGSLELNQSYMRARLRRAELQEKANKLDEALADYKEALTLDPSLGHARIAVQVGDMHSSYFSAQHDYDTTSLICNFILHAISQFLF</sequence>
<feature type="compositionally biased region" description="Basic and acidic residues" evidence="3">
    <location>
        <begin position="60"/>
        <end position="99"/>
    </location>
</feature>
<proteinExistence type="predicted"/>
<dbReference type="PROSITE" id="PS50005">
    <property type="entry name" value="TPR"/>
    <property type="match status" value="1"/>
</dbReference>
<feature type="repeat" description="TPR" evidence="1">
    <location>
        <begin position="164"/>
        <end position="197"/>
    </location>
</feature>
<dbReference type="Gene3D" id="1.25.40.10">
    <property type="entry name" value="Tetratricopeptide repeat domain"/>
    <property type="match status" value="1"/>
</dbReference>
<feature type="coiled-coil region" evidence="2">
    <location>
        <begin position="163"/>
        <end position="193"/>
    </location>
</feature>
<evidence type="ECO:0008006" key="6">
    <source>
        <dbReference type="Google" id="ProtNLM"/>
    </source>
</evidence>
<protein>
    <recommendedName>
        <fullName evidence="6">Tetratricopeptide repeat protein</fullName>
    </recommendedName>
</protein>
<evidence type="ECO:0000313" key="5">
    <source>
        <dbReference type="Proteomes" id="UP000694388"/>
    </source>
</evidence>
<dbReference type="InterPro" id="IPR052769">
    <property type="entry name" value="TPR_domain_protein"/>
</dbReference>
<reference evidence="4" key="1">
    <citation type="submission" date="2025-08" db="UniProtKB">
        <authorList>
            <consortium name="Ensembl"/>
        </authorList>
    </citation>
    <scope>IDENTIFICATION</scope>
</reference>
<dbReference type="PANTHER" id="PTHR46014">
    <property type="entry name" value="TETRATRICOPEPTIDE REPEAT PROTEIN 1"/>
    <property type="match status" value="1"/>
</dbReference>
<dbReference type="InterPro" id="IPR019734">
    <property type="entry name" value="TPR_rpt"/>
</dbReference>
<dbReference type="InterPro" id="IPR011990">
    <property type="entry name" value="TPR-like_helical_dom_sf"/>
</dbReference>
<dbReference type="Proteomes" id="UP000694388">
    <property type="component" value="Unplaced"/>
</dbReference>
<evidence type="ECO:0000256" key="1">
    <source>
        <dbReference type="PROSITE-ProRule" id="PRU00339"/>
    </source>
</evidence>
<dbReference type="Ensembl" id="ENSEBUT00000016256.1">
    <property type="protein sequence ID" value="ENSEBUP00000015680.1"/>
    <property type="gene ID" value="ENSEBUG00000009870.1"/>
</dbReference>
<organism evidence="4 5">
    <name type="scientific">Eptatretus burgeri</name>
    <name type="common">Inshore hagfish</name>
    <dbReference type="NCBI Taxonomy" id="7764"/>
    <lineage>
        <taxon>Eukaryota</taxon>
        <taxon>Metazoa</taxon>
        <taxon>Chordata</taxon>
        <taxon>Craniata</taxon>
        <taxon>Vertebrata</taxon>
        <taxon>Cyclostomata</taxon>
        <taxon>Myxini</taxon>
        <taxon>Myxiniformes</taxon>
        <taxon>Myxinidae</taxon>
        <taxon>Eptatretinae</taxon>
        <taxon>Eptatretus</taxon>
    </lineage>
</organism>